<evidence type="ECO:0000313" key="2">
    <source>
        <dbReference type="Proteomes" id="UP000308730"/>
    </source>
</evidence>
<keyword evidence="2" id="KW-1185">Reference proteome</keyword>
<proteinExistence type="predicted"/>
<name>A0A4S4LR52_9APHY</name>
<dbReference type="OrthoDB" id="2797264at2759"/>
<organism evidence="1 2">
    <name type="scientific">Antrodiella citrinella</name>
    <dbReference type="NCBI Taxonomy" id="2447956"/>
    <lineage>
        <taxon>Eukaryota</taxon>
        <taxon>Fungi</taxon>
        <taxon>Dikarya</taxon>
        <taxon>Basidiomycota</taxon>
        <taxon>Agaricomycotina</taxon>
        <taxon>Agaricomycetes</taxon>
        <taxon>Polyporales</taxon>
        <taxon>Steccherinaceae</taxon>
        <taxon>Antrodiella</taxon>
    </lineage>
</organism>
<reference evidence="1 2" key="1">
    <citation type="submission" date="2019-02" db="EMBL/GenBank/DDBJ databases">
        <title>Genome sequencing of the rare red list fungi Antrodiella citrinella (Flaviporus citrinellus).</title>
        <authorList>
            <person name="Buettner E."/>
            <person name="Kellner H."/>
        </authorList>
    </citation>
    <scope>NUCLEOTIDE SEQUENCE [LARGE SCALE GENOMIC DNA]</scope>
    <source>
        <strain evidence="1 2">DSM 108506</strain>
    </source>
</reference>
<gene>
    <name evidence="1" type="ORF">EUX98_g9553</name>
</gene>
<accession>A0A4S4LR52</accession>
<evidence type="ECO:0000313" key="1">
    <source>
        <dbReference type="EMBL" id="THH14842.1"/>
    </source>
</evidence>
<comment type="caution">
    <text evidence="1">The sequence shown here is derived from an EMBL/GenBank/DDBJ whole genome shotgun (WGS) entry which is preliminary data.</text>
</comment>
<sequence length="141" mass="15884">MDILTRDQTQPQPTEDCNHAEDSFQSYFHDLGSIDIASAPKGKKGKGKRKHKFYASSDEPMRVWLPIRDEYLDELIRWEGRGAASTTCSSCSRAGFGCQNLGMFRCADCFSPELLCQGCAVQQHEINPFHVLQQVSGYVFN</sequence>
<dbReference type="AlphaFoldDB" id="A0A4S4LR52"/>
<protein>
    <submittedName>
        <fullName evidence="1">Uncharacterized protein</fullName>
    </submittedName>
</protein>
<dbReference type="EMBL" id="SGPM01000885">
    <property type="protein sequence ID" value="THH14842.1"/>
    <property type="molecule type" value="Genomic_DNA"/>
</dbReference>
<dbReference type="Proteomes" id="UP000308730">
    <property type="component" value="Unassembled WGS sequence"/>
</dbReference>